<dbReference type="EMBL" id="CADCUZ010000171">
    <property type="protein sequence ID" value="CAA9440318.1"/>
    <property type="molecule type" value="Genomic_DNA"/>
</dbReference>
<dbReference type="PROSITE" id="PS51318">
    <property type="entry name" value="TAT"/>
    <property type="match status" value="1"/>
</dbReference>
<feature type="chain" id="PRO_5027016700" evidence="2">
    <location>
        <begin position="37"/>
        <end position="129"/>
    </location>
</feature>
<sequence length="129" mass="13178">MTTTTKTKPAFLAILALLLAATMAALTLTAPGAAQAAPGKANPAKTCSERGDTIFGFPGEPPSTRGGCASYVATGEDGDPTGAGYAAQCRTLAEELGPYPFTFYGQITVDNHGECVKALRSFHTTPPPA</sequence>
<evidence type="ECO:0000256" key="2">
    <source>
        <dbReference type="SAM" id="SignalP"/>
    </source>
</evidence>
<feature type="region of interest" description="Disordered" evidence="1">
    <location>
        <begin position="32"/>
        <end position="72"/>
    </location>
</feature>
<name>A0A6J4QCX6_9ACTN</name>
<keyword evidence="2" id="KW-0732">Signal</keyword>
<reference evidence="3" key="1">
    <citation type="submission" date="2020-02" db="EMBL/GenBank/DDBJ databases">
        <authorList>
            <person name="Meier V. D."/>
        </authorList>
    </citation>
    <scope>NUCLEOTIDE SEQUENCE</scope>
    <source>
        <strain evidence="3">AVDCRST_MAG55</strain>
    </source>
</reference>
<feature type="compositionally biased region" description="Low complexity" evidence="1">
    <location>
        <begin position="32"/>
        <end position="44"/>
    </location>
</feature>
<organism evidence="3">
    <name type="scientific">uncultured Rubrobacteraceae bacterium</name>
    <dbReference type="NCBI Taxonomy" id="349277"/>
    <lineage>
        <taxon>Bacteria</taxon>
        <taxon>Bacillati</taxon>
        <taxon>Actinomycetota</taxon>
        <taxon>Rubrobacteria</taxon>
        <taxon>Rubrobacterales</taxon>
        <taxon>Rubrobacteraceae</taxon>
        <taxon>environmental samples</taxon>
    </lineage>
</organism>
<dbReference type="InterPro" id="IPR006311">
    <property type="entry name" value="TAT_signal"/>
</dbReference>
<gene>
    <name evidence="3" type="ORF">AVDCRST_MAG55-3379</name>
</gene>
<protein>
    <submittedName>
        <fullName evidence="3">Uncharacterized protein</fullName>
    </submittedName>
</protein>
<accession>A0A6J4QCX6</accession>
<evidence type="ECO:0000313" key="3">
    <source>
        <dbReference type="EMBL" id="CAA9440318.1"/>
    </source>
</evidence>
<proteinExistence type="predicted"/>
<dbReference type="AlphaFoldDB" id="A0A6J4QCX6"/>
<evidence type="ECO:0000256" key="1">
    <source>
        <dbReference type="SAM" id="MobiDB-lite"/>
    </source>
</evidence>
<feature type="signal peptide" evidence="2">
    <location>
        <begin position="1"/>
        <end position="36"/>
    </location>
</feature>